<evidence type="ECO:0000259" key="2">
    <source>
        <dbReference type="PROSITE" id="PS50878"/>
    </source>
</evidence>
<keyword evidence="4" id="KW-1185">Reference proteome</keyword>
<dbReference type="SUPFAM" id="SSF56219">
    <property type="entry name" value="DNase I-like"/>
    <property type="match status" value="1"/>
</dbReference>
<feature type="coiled-coil region" evidence="1">
    <location>
        <begin position="731"/>
        <end position="758"/>
    </location>
</feature>
<dbReference type="PANTHER" id="PTHR31635:SF196">
    <property type="entry name" value="REVERSE TRANSCRIPTASE DOMAIN-CONTAINING PROTEIN-RELATED"/>
    <property type="match status" value="1"/>
</dbReference>
<dbReference type="Pfam" id="PF03372">
    <property type="entry name" value="Exo_endo_phos"/>
    <property type="match status" value="1"/>
</dbReference>
<evidence type="ECO:0000313" key="4">
    <source>
        <dbReference type="Proteomes" id="UP000634136"/>
    </source>
</evidence>
<dbReference type="CDD" id="cd01650">
    <property type="entry name" value="RT_nLTR_like"/>
    <property type="match status" value="1"/>
</dbReference>
<keyword evidence="1" id="KW-0175">Coiled coil</keyword>
<dbReference type="Gene3D" id="3.60.10.10">
    <property type="entry name" value="Endonuclease/exonuclease/phosphatase"/>
    <property type="match status" value="1"/>
</dbReference>
<reference evidence="3" key="1">
    <citation type="submission" date="2020-09" db="EMBL/GenBank/DDBJ databases">
        <title>Genome-Enabled Discovery of Anthraquinone Biosynthesis in Senna tora.</title>
        <authorList>
            <person name="Kang S.-H."/>
            <person name="Pandey R.P."/>
            <person name="Lee C.-M."/>
            <person name="Sim J.-S."/>
            <person name="Jeong J.-T."/>
            <person name="Choi B.-S."/>
            <person name="Jung M."/>
            <person name="Ginzburg D."/>
            <person name="Zhao K."/>
            <person name="Won S.Y."/>
            <person name="Oh T.-J."/>
            <person name="Yu Y."/>
            <person name="Kim N.-H."/>
            <person name="Lee O.R."/>
            <person name="Lee T.-H."/>
            <person name="Bashyal P."/>
            <person name="Kim T.-S."/>
            <person name="Lee W.-H."/>
            <person name="Kawkins C."/>
            <person name="Kim C.-K."/>
            <person name="Kim J.S."/>
            <person name="Ahn B.O."/>
            <person name="Rhee S.Y."/>
            <person name="Sohng J.K."/>
        </authorList>
    </citation>
    <scope>NUCLEOTIDE SEQUENCE</scope>
    <source>
        <tissue evidence="3">Leaf</tissue>
    </source>
</reference>
<dbReference type="EMBL" id="JAAIUW010000002">
    <property type="protein sequence ID" value="KAF7841604.1"/>
    <property type="molecule type" value="Genomic_DNA"/>
</dbReference>
<dbReference type="Pfam" id="PF00078">
    <property type="entry name" value="RVT_1"/>
    <property type="match status" value="1"/>
</dbReference>
<keyword evidence="3" id="KW-0695">RNA-directed DNA polymerase</keyword>
<organism evidence="3 4">
    <name type="scientific">Senna tora</name>
    <dbReference type="NCBI Taxonomy" id="362788"/>
    <lineage>
        <taxon>Eukaryota</taxon>
        <taxon>Viridiplantae</taxon>
        <taxon>Streptophyta</taxon>
        <taxon>Embryophyta</taxon>
        <taxon>Tracheophyta</taxon>
        <taxon>Spermatophyta</taxon>
        <taxon>Magnoliopsida</taxon>
        <taxon>eudicotyledons</taxon>
        <taxon>Gunneridae</taxon>
        <taxon>Pentapetalae</taxon>
        <taxon>rosids</taxon>
        <taxon>fabids</taxon>
        <taxon>Fabales</taxon>
        <taxon>Fabaceae</taxon>
        <taxon>Caesalpinioideae</taxon>
        <taxon>Cassia clade</taxon>
        <taxon>Senna</taxon>
    </lineage>
</organism>
<proteinExistence type="predicted"/>
<dbReference type="OrthoDB" id="1431991at2759"/>
<dbReference type="PROSITE" id="PS50878">
    <property type="entry name" value="RT_POL"/>
    <property type="match status" value="1"/>
</dbReference>
<accession>A0A835CGU0</accession>
<name>A0A835CGU0_9FABA</name>
<dbReference type="InterPro" id="IPR036691">
    <property type="entry name" value="Endo/exonu/phosph_ase_sf"/>
</dbReference>
<dbReference type="AlphaFoldDB" id="A0A835CGU0"/>
<dbReference type="SUPFAM" id="SSF56672">
    <property type="entry name" value="DNA/RNA polymerases"/>
    <property type="match status" value="1"/>
</dbReference>
<sequence>MLPVKSVAVTLNSLGYDNYVGTNVEGRSGGTILAWNQATQCTVIDVSKHWIHASAISATSGEFHFTCVYGHPRLAERAILWEYLQQKASITDLPWIVFGDFNQVSSSVEKLSSCSSLPGADQFKNLLAEGAMIDLHAQGNWYTWHNGRLGDATVWERLDKTFCNIAWIENFPQTKIFSLPSFCSDHSPLVLNMHHCIPYRPCPFRFEAMWLLDQSCKKVVRDAWLVNKRGSLAYSFVQKCKGVKQDLRTWNRNCFGHVQQQIKSLNDDLRNLQESLLNFDYPPSQLLLQEKEIRKSLEDKLAKEELLWAQKARQLWLVEGDRNTKYFHSIVKKRRLINHFTRIRRMDGEWTNDYQEMEMLAVQYFNDVYTHDNRPARVEIDQLLHSLEVPSITDQERLHLEAPLTDAETENALFLMKPDKAPGLDGLPAMFFQRFWPVVKNDLIACIKSFFDRGFILKELNQTMITLIPKNQSPEQFKDFRPISLCNVVVKIISKVLVIRMQSIMERIIAPNQNGFVKGRAISDSILLASELMTIIHKARKVKTNWCAFKLDIHKAYDKLSWDFLDAVMTKMAFPHKVIQVIIQCVTTVSYSLMLNGQQAGNFQPQRGIRQGDPLSPYLFLLCSNILSCMLHKEERINKLQGIQFGRRGPRISHLMYADDTILFFKADPQNCSSVKKTLDTYARLAGQVLNKDKSIVIFSPNTPRQFKRIMSTTLGAKTSNKLGKYLGVKVDNKVNSAELYKELVEKLESKLAGWKSRLLSQSERLTLIQSVLQSSPIYQLSVMHMPNKYADKIDALSTNFYWGHNSNKAPIHLASRKKIFRSKDKGGLGLRQTCLFNKALMAKQVWRIVSQPSSIYSKWACAKYFKCNLETPPKKTTQPSAIWKCIDKSGKLIFDHLWWNVEYGAQIPLGSKFWWPLQATLPPHSQQDTVANLVDTNTRAWNQQLVNQLFALHIARDILQIPLSVCDFDDRDMLPSIQWSSKARDIIKSSQRSKVVVTLYCRRIFSSSSSREISGQQS</sequence>
<feature type="domain" description="Reverse transcriptase" evidence="2">
    <location>
        <begin position="449"/>
        <end position="731"/>
    </location>
</feature>
<keyword evidence="3" id="KW-0808">Transferase</keyword>
<dbReference type="InterPro" id="IPR043502">
    <property type="entry name" value="DNA/RNA_pol_sf"/>
</dbReference>
<evidence type="ECO:0000256" key="1">
    <source>
        <dbReference type="SAM" id="Coils"/>
    </source>
</evidence>
<dbReference type="InterPro" id="IPR000477">
    <property type="entry name" value="RT_dom"/>
</dbReference>
<dbReference type="Proteomes" id="UP000634136">
    <property type="component" value="Unassembled WGS sequence"/>
</dbReference>
<comment type="caution">
    <text evidence="3">The sequence shown here is derived from an EMBL/GenBank/DDBJ whole genome shotgun (WGS) entry which is preliminary data.</text>
</comment>
<gene>
    <name evidence="3" type="ORF">G2W53_003902</name>
</gene>
<dbReference type="InterPro" id="IPR005135">
    <property type="entry name" value="Endo/exonuclease/phosphatase"/>
</dbReference>
<evidence type="ECO:0000313" key="3">
    <source>
        <dbReference type="EMBL" id="KAF7841604.1"/>
    </source>
</evidence>
<keyword evidence="3" id="KW-0548">Nucleotidyltransferase</keyword>
<protein>
    <submittedName>
        <fullName evidence="3">Putative RNA-directed DNA polymerase</fullName>
    </submittedName>
</protein>
<dbReference type="GO" id="GO:0003964">
    <property type="term" value="F:RNA-directed DNA polymerase activity"/>
    <property type="evidence" value="ECO:0007669"/>
    <property type="project" value="UniProtKB-KW"/>
</dbReference>
<dbReference type="PANTHER" id="PTHR31635">
    <property type="entry name" value="REVERSE TRANSCRIPTASE DOMAIN-CONTAINING PROTEIN-RELATED"/>
    <property type="match status" value="1"/>
</dbReference>